<evidence type="ECO:0000313" key="2">
    <source>
        <dbReference type="Proteomes" id="UP000243579"/>
    </source>
</evidence>
<name>A0A1V9YJ79_ACHHY</name>
<proteinExistence type="predicted"/>
<keyword evidence="2" id="KW-1185">Reference proteome</keyword>
<protein>
    <submittedName>
        <fullName evidence="1">Uncharacterized protein</fullName>
    </submittedName>
</protein>
<organism evidence="1 2">
    <name type="scientific">Achlya hypogyna</name>
    <name type="common">Oomycete</name>
    <name type="synonym">Protoachlya hypogyna</name>
    <dbReference type="NCBI Taxonomy" id="1202772"/>
    <lineage>
        <taxon>Eukaryota</taxon>
        <taxon>Sar</taxon>
        <taxon>Stramenopiles</taxon>
        <taxon>Oomycota</taxon>
        <taxon>Saprolegniomycetes</taxon>
        <taxon>Saprolegniales</taxon>
        <taxon>Achlyaceae</taxon>
        <taxon>Achlya</taxon>
    </lineage>
</organism>
<sequence>MHAGASDIGDRHPANIHLDTASDKCVYIAVYCIFGCVRKLREPDCNGLKGSRATYQAVVLVLRHHRTIFRSHFAMFVPKDITMMAQAQPFCELLTSVWSARQLLRTPTQPSTSKDIALDADTQVKPLMGDAILIDNLMRMYWVWCAAF</sequence>
<reference evidence="1 2" key="1">
    <citation type="journal article" date="2014" name="Genome Biol. Evol.">
        <title>The secreted proteins of Achlya hypogyna and Thraustotheca clavata identify the ancestral oomycete secretome and reveal gene acquisitions by horizontal gene transfer.</title>
        <authorList>
            <person name="Misner I."/>
            <person name="Blouin N."/>
            <person name="Leonard G."/>
            <person name="Richards T.A."/>
            <person name="Lane C.E."/>
        </authorList>
    </citation>
    <scope>NUCLEOTIDE SEQUENCE [LARGE SCALE GENOMIC DNA]</scope>
    <source>
        <strain evidence="1 2">ATCC 48635</strain>
    </source>
</reference>
<dbReference type="Proteomes" id="UP000243579">
    <property type="component" value="Unassembled WGS sequence"/>
</dbReference>
<accession>A0A1V9YJ79</accession>
<dbReference type="EMBL" id="JNBR01001601">
    <property type="protein sequence ID" value="OQR85760.1"/>
    <property type="molecule type" value="Genomic_DNA"/>
</dbReference>
<evidence type="ECO:0000313" key="1">
    <source>
        <dbReference type="EMBL" id="OQR85760.1"/>
    </source>
</evidence>
<gene>
    <name evidence="1" type="ORF">ACHHYP_20549</name>
</gene>
<comment type="caution">
    <text evidence="1">The sequence shown here is derived from an EMBL/GenBank/DDBJ whole genome shotgun (WGS) entry which is preliminary data.</text>
</comment>
<dbReference type="AlphaFoldDB" id="A0A1V9YJ79"/>